<sequence>MSYASTTNVSVSKTKGEIDGLLRKHKAAGFGVFEEQTRAMLVFEMSERRIVFHLPLPDQLDKEFVLTARGKARSADAALAAWEQACRSRWRALFLCIKAKLESIESDIESFEDAFLAQIQMPDGHSVSEHVKPRIAQAYETGTMQPLLPAPKGGA</sequence>
<proteinExistence type="predicted"/>
<evidence type="ECO:0000313" key="2">
    <source>
        <dbReference type="Proteomes" id="UP000777661"/>
    </source>
</evidence>
<gene>
    <name evidence="1" type="ORF">KVG22_19445</name>
</gene>
<dbReference type="RefSeq" id="WP_223004341.1">
    <property type="nucleotide sequence ID" value="NZ_JAHSQO010000007.1"/>
</dbReference>
<name>A0ABS7RFP5_9HYPH</name>
<keyword evidence="2" id="KW-1185">Reference proteome</keyword>
<dbReference type="EMBL" id="JAHSQO010000007">
    <property type="protein sequence ID" value="MBY8918786.1"/>
    <property type="molecule type" value="Genomic_DNA"/>
</dbReference>
<comment type="caution">
    <text evidence="1">The sequence shown here is derived from an EMBL/GenBank/DDBJ whole genome shotgun (WGS) entry which is preliminary data.</text>
</comment>
<organism evidence="1 2">
    <name type="scientific">Nitratireductor rhodophyticola</name>
    <dbReference type="NCBI Taxonomy" id="2854036"/>
    <lineage>
        <taxon>Bacteria</taxon>
        <taxon>Pseudomonadati</taxon>
        <taxon>Pseudomonadota</taxon>
        <taxon>Alphaproteobacteria</taxon>
        <taxon>Hyphomicrobiales</taxon>
        <taxon>Phyllobacteriaceae</taxon>
        <taxon>Nitratireductor</taxon>
    </lineage>
</organism>
<reference evidence="1 2" key="1">
    <citation type="submission" date="2021-06" db="EMBL/GenBank/DDBJ databases">
        <title>Nitratireductor porphyridii sp. nov., isolated from a small marine red alga, Porphyridium purpureum in South Korea.</title>
        <authorList>
            <person name="Kim K.H."/>
            <person name="Kristyanto S."/>
            <person name="Jeon C.O."/>
        </authorList>
    </citation>
    <scope>NUCLEOTIDE SEQUENCE [LARGE SCALE GENOMIC DNA]</scope>
    <source>
        <strain evidence="1 2">R6</strain>
    </source>
</reference>
<evidence type="ECO:0000313" key="1">
    <source>
        <dbReference type="EMBL" id="MBY8918786.1"/>
    </source>
</evidence>
<protein>
    <submittedName>
        <fullName evidence="1">Uncharacterized protein</fullName>
    </submittedName>
</protein>
<dbReference type="Proteomes" id="UP000777661">
    <property type="component" value="Unassembled WGS sequence"/>
</dbReference>
<accession>A0ABS7RFP5</accession>